<gene>
    <name evidence="2" type="ORF">JOE69_001884</name>
</gene>
<name>A0ABU1JDZ3_9MICC</name>
<proteinExistence type="predicted"/>
<dbReference type="InterPro" id="IPR017946">
    <property type="entry name" value="PLC-like_Pdiesterase_TIM-brl"/>
</dbReference>
<comment type="caution">
    <text evidence="2">The sequence shown here is derived from an EMBL/GenBank/DDBJ whole genome shotgun (WGS) entry which is preliminary data.</text>
</comment>
<dbReference type="PROSITE" id="PS51704">
    <property type="entry name" value="GP_PDE"/>
    <property type="match status" value="1"/>
</dbReference>
<dbReference type="EC" id="3.1.4.46" evidence="2"/>
<dbReference type="RefSeq" id="WP_309798127.1">
    <property type="nucleotide sequence ID" value="NZ_BAAAHY010000005.1"/>
</dbReference>
<dbReference type="SUPFAM" id="SSF51695">
    <property type="entry name" value="PLC-like phosphodiesterases"/>
    <property type="match status" value="1"/>
</dbReference>
<dbReference type="PANTHER" id="PTHR43805">
    <property type="entry name" value="GLYCEROPHOSPHORYL DIESTER PHOSPHODIESTERASE"/>
    <property type="match status" value="1"/>
</dbReference>
<evidence type="ECO:0000313" key="3">
    <source>
        <dbReference type="Proteomes" id="UP001185069"/>
    </source>
</evidence>
<protein>
    <submittedName>
        <fullName evidence="2">Glycerophosphoryl diester phosphodiesterase</fullName>
        <ecNumber evidence="2">3.1.4.46</ecNumber>
    </submittedName>
</protein>
<dbReference type="GO" id="GO:0008889">
    <property type="term" value="F:glycerophosphodiester phosphodiesterase activity"/>
    <property type="evidence" value="ECO:0007669"/>
    <property type="project" value="UniProtKB-EC"/>
</dbReference>
<accession>A0ABU1JDZ3</accession>
<dbReference type="Gene3D" id="3.20.20.190">
    <property type="entry name" value="Phosphatidylinositol (PI) phosphodiesterase"/>
    <property type="match status" value="1"/>
</dbReference>
<keyword evidence="3" id="KW-1185">Reference proteome</keyword>
<evidence type="ECO:0000259" key="1">
    <source>
        <dbReference type="PROSITE" id="PS51704"/>
    </source>
</evidence>
<evidence type="ECO:0000313" key="2">
    <source>
        <dbReference type="EMBL" id="MDR6269646.1"/>
    </source>
</evidence>
<sequence length="261" mass="29162">MSPAEPLPYLDSAVPLAFAHRGFSPPGSAVENSLQAFRAAVELGFDYLETDLRTSSDGVLMVFHDETLDRATDGSGKISEHTLAELSRLRIGGAEPIPSFEQLVAEFPETKINFDVKDSAGVAPLVEIIERFSLHDRICVASFSDARRRSVLSRLRKRTASSGGMWSIAAFVLFSAWTPRRWLKRLLHDVDCLQVPVRAGILPVVTRKSVHRAHLLGLKLHVWTINDKPEMHRLFDLGVDGVMTDRADLLAEVMHERGYWH</sequence>
<feature type="domain" description="GP-PDE" evidence="1">
    <location>
        <begin position="15"/>
        <end position="254"/>
    </location>
</feature>
<reference evidence="2 3" key="1">
    <citation type="submission" date="2023-07" db="EMBL/GenBank/DDBJ databases">
        <title>Sequencing the genomes of 1000 actinobacteria strains.</title>
        <authorList>
            <person name="Klenk H.-P."/>
        </authorList>
    </citation>
    <scope>NUCLEOTIDE SEQUENCE [LARGE SCALE GENOMIC DNA]</scope>
    <source>
        <strain evidence="2 3">DSM 14555</strain>
    </source>
</reference>
<dbReference type="EMBL" id="JAVDQF010000001">
    <property type="protein sequence ID" value="MDR6269646.1"/>
    <property type="molecule type" value="Genomic_DNA"/>
</dbReference>
<dbReference type="Pfam" id="PF03009">
    <property type="entry name" value="GDPD"/>
    <property type="match status" value="1"/>
</dbReference>
<dbReference type="InterPro" id="IPR030395">
    <property type="entry name" value="GP_PDE_dom"/>
</dbReference>
<dbReference type="PANTHER" id="PTHR43805:SF1">
    <property type="entry name" value="GP-PDE DOMAIN-CONTAINING PROTEIN"/>
    <property type="match status" value="1"/>
</dbReference>
<dbReference type="Proteomes" id="UP001185069">
    <property type="component" value="Unassembled WGS sequence"/>
</dbReference>
<dbReference type="CDD" id="cd08561">
    <property type="entry name" value="GDPD_cytoplasmic_ScUgpQ2_like"/>
    <property type="match status" value="1"/>
</dbReference>
<organism evidence="2 3">
    <name type="scientific">Arthrobacter russicus</name>
    <dbReference type="NCBI Taxonomy" id="172040"/>
    <lineage>
        <taxon>Bacteria</taxon>
        <taxon>Bacillati</taxon>
        <taxon>Actinomycetota</taxon>
        <taxon>Actinomycetes</taxon>
        <taxon>Micrococcales</taxon>
        <taxon>Micrococcaceae</taxon>
        <taxon>Arthrobacter</taxon>
    </lineage>
</organism>
<keyword evidence="2" id="KW-0378">Hydrolase</keyword>